<evidence type="ECO:0000313" key="2">
    <source>
        <dbReference type="EMBL" id="OWO89548.1"/>
    </source>
</evidence>
<protein>
    <submittedName>
        <fullName evidence="2">Uncharacterized protein</fullName>
    </submittedName>
</protein>
<organism evidence="2 3">
    <name type="scientific">Rhizobium esperanzae</name>
    <dbReference type="NCBI Taxonomy" id="1967781"/>
    <lineage>
        <taxon>Bacteria</taxon>
        <taxon>Pseudomonadati</taxon>
        <taxon>Pseudomonadota</taxon>
        <taxon>Alphaproteobacteria</taxon>
        <taxon>Hyphomicrobiales</taxon>
        <taxon>Rhizobiaceae</taxon>
        <taxon>Rhizobium/Agrobacterium group</taxon>
        <taxon>Rhizobium</taxon>
    </lineage>
</organism>
<dbReference type="RefSeq" id="WP_088397269.1">
    <property type="nucleotide sequence ID" value="NZ_MXPU01000042.1"/>
</dbReference>
<feature type="region of interest" description="Disordered" evidence="1">
    <location>
        <begin position="1"/>
        <end position="31"/>
    </location>
</feature>
<dbReference type="Proteomes" id="UP000197269">
    <property type="component" value="Unassembled WGS sequence"/>
</dbReference>
<sequence>MADEDEDYGPSSMKVLEGMEPGRKRPIGPGFVSNPTDVLTLQNASNYLGRAISLLEAALEDGALKSLSIADLDAFEVEAASAISTKCLKRRPSHGTSWMG</sequence>
<reference evidence="2 3" key="1">
    <citation type="submission" date="2017-03" db="EMBL/GenBank/DDBJ databases">
        <title>Genome of strain Rhizobium sp. CNPSo 668.</title>
        <authorList>
            <person name="Ribeiro R."/>
        </authorList>
    </citation>
    <scope>NUCLEOTIDE SEQUENCE [LARGE SCALE GENOMIC DNA]</scope>
    <source>
        <strain evidence="2 3">CNPSo 668</strain>
    </source>
</reference>
<accession>A0A246DKR7</accession>
<evidence type="ECO:0000256" key="1">
    <source>
        <dbReference type="SAM" id="MobiDB-lite"/>
    </source>
</evidence>
<gene>
    <name evidence="2" type="ORF">B5E41_30360</name>
</gene>
<dbReference type="AlphaFoldDB" id="A0A246DKR7"/>
<proteinExistence type="predicted"/>
<dbReference type="EMBL" id="MXPU01000042">
    <property type="protein sequence ID" value="OWO89548.1"/>
    <property type="molecule type" value="Genomic_DNA"/>
</dbReference>
<name>A0A246DKR7_9HYPH</name>
<evidence type="ECO:0000313" key="3">
    <source>
        <dbReference type="Proteomes" id="UP000197269"/>
    </source>
</evidence>
<comment type="caution">
    <text evidence="2">The sequence shown here is derived from an EMBL/GenBank/DDBJ whole genome shotgun (WGS) entry which is preliminary data.</text>
</comment>